<dbReference type="EMBL" id="JBHLWV010000011">
    <property type="protein sequence ID" value="MFC0313835.1"/>
    <property type="molecule type" value="Genomic_DNA"/>
</dbReference>
<protein>
    <submittedName>
        <fullName evidence="1">Uncharacterized protein</fullName>
    </submittedName>
</protein>
<sequence>MVWMWRKRRARIRDPREELPTARLLVECHDETAAASTVLAGVAGIGADELLLRHVVIVDAGRVAELVERCAVDGYVRAPALGSDPAAPEGRVAVALARLQKVDAQTVAQERALLSSMTTRLGGAFGSWAVLAPAAVATVAE</sequence>
<evidence type="ECO:0000313" key="2">
    <source>
        <dbReference type="Proteomes" id="UP001589783"/>
    </source>
</evidence>
<dbReference type="RefSeq" id="WP_382360740.1">
    <property type="nucleotide sequence ID" value="NZ_JBHLWV010000011.1"/>
</dbReference>
<proteinExistence type="predicted"/>
<evidence type="ECO:0000313" key="1">
    <source>
        <dbReference type="EMBL" id="MFC0313835.1"/>
    </source>
</evidence>
<comment type="caution">
    <text evidence="1">The sequence shown here is derived from an EMBL/GenBank/DDBJ whole genome shotgun (WGS) entry which is preliminary data.</text>
</comment>
<accession>A0ABV6H4N4</accession>
<dbReference type="Proteomes" id="UP001589783">
    <property type="component" value="Unassembled WGS sequence"/>
</dbReference>
<organism evidence="1 2">
    <name type="scientific">Gordonia phosphorivorans</name>
    <dbReference type="NCBI Taxonomy" id="1056982"/>
    <lineage>
        <taxon>Bacteria</taxon>
        <taxon>Bacillati</taxon>
        <taxon>Actinomycetota</taxon>
        <taxon>Actinomycetes</taxon>
        <taxon>Mycobacteriales</taxon>
        <taxon>Gordoniaceae</taxon>
        <taxon>Gordonia</taxon>
    </lineage>
</organism>
<keyword evidence="2" id="KW-1185">Reference proteome</keyword>
<reference evidence="1 2" key="1">
    <citation type="submission" date="2024-09" db="EMBL/GenBank/DDBJ databases">
        <authorList>
            <person name="Sun Q."/>
            <person name="Mori K."/>
        </authorList>
    </citation>
    <scope>NUCLEOTIDE SEQUENCE [LARGE SCALE GENOMIC DNA]</scope>
    <source>
        <strain evidence="1 2">CCM 7957</strain>
    </source>
</reference>
<gene>
    <name evidence="1" type="ORF">ACFFJD_03065</name>
</gene>
<name>A0ABV6H4N4_9ACTN</name>